<dbReference type="InterPro" id="IPR001017">
    <property type="entry name" value="DH_E1"/>
</dbReference>
<evidence type="ECO:0000256" key="2">
    <source>
        <dbReference type="ARBA" id="ARBA00023002"/>
    </source>
</evidence>
<keyword evidence="2" id="KW-0560">Oxidoreductase</keyword>
<feature type="domain" description="Dehydrogenase E1 component" evidence="6">
    <location>
        <begin position="42"/>
        <end position="336"/>
    </location>
</feature>
<keyword evidence="3" id="KW-0786">Thiamine pyrophosphate</keyword>
<dbReference type="Pfam" id="PF00676">
    <property type="entry name" value="E1_dh"/>
    <property type="match status" value="1"/>
</dbReference>
<keyword evidence="7" id="KW-0670">Pyruvate</keyword>
<reference evidence="7 8" key="1">
    <citation type="submission" date="2018-11" db="EMBL/GenBank/DDBJ databases">
        <title>Genomic Encyclopedia of Type Strains, Phase IV (KMG-IV): sequencing the most valuable type-strain genomes for metagenomic binning, comparative biology and taxonomic classification.</title>
        <authorList>
            <person name="Goeker M."/>
        </authorList>
    </citation>
    <scope>NUCLEOTIDE SEQUENCE [LARGE SCALE GENOMIC DNA]</scope>
    <source>
        <strain evidence="7 8">DSM 5900</strain>
    </source>
</reference>
<gene>
    <name evidence="7" type="ORF">EDC65_0008</name>
</gene>
<dbReference type="EMBL" id="RJKX01000001">
    <property type="protein sequence ID" value="ROQ03326.1"/>
    <property type="molecule type" value="Genomic_DNA"/>
</dbReference>
<dbReference type="SUPFAM" id="SSF52518">
    <property type="entry name" value="Thiamin diphosphate-binding fold (THDP-binding)"/>
    <property type="match status" value="1"/>
</dbReference>
<evidence type="ECO:0000256" key="4">
    <source>
        <dbReference type="ARBA" id="ARBA00025211"/>
    </source>
</evidence>
<dbReference type="GO" id="GO:0006086">
    <property type="term" value="P:pyruvate decarboxylation to acetyl-CoA"/>
    <property type="evidence" value="ECO:0007669"/>
    <property type="project" value="TreeGrafter"/>
</dbReference>
<sequence>MPASPADRPGQPRVNAATATIAKANADRANIDRSRVLGHYRTMARIRAFEEAADQALKDGHIKGAVHLSIGQEGVASGVCVNLDRGDFITSNHRGHGHTLAKGADMTAMMAELFARATGYCQGKGGSMHIADFQVGMLGANGVVGAGIPIAVGAAHAMKLAGDRRIVACFFGDGAINRGPFLEGLNWAKVFDLPVLFVCEDNGFAATTRTRAVTAGPGPGARAESLGVPCTPVDGNDVVAVDAVTADLVARVRGGGGPQFLHATTYRLRGHTAADAATYRPAAEVEERWGDDPIRRCRDLLALHGLSAAELDQVRADAVAEAAAAVADGLAAPHPDPSYAWTDVQDVDMAPAGGGR</sequence>
<dbReference type="InterPro" id="IPR050642">
    <property type="entry name" value="PDH_E1_Alpha_Subunit"/>
</dbReference>
<evidence type="ECO:0000256" key="5">
    <source>
        <dbReference type="ARBA" id="ARBA00051231"/>
    </source>
</evidence>
<dbReference type="AlphaFoldDB" id="A0A3N1MQU7"/>
<protein>
    <submittedName>
        <fullName evidence="7">Pyruvate dehydrogenase E1 component alpha subunit</fullName>
    </submittedName>
</protein>
<evidence type="ECO:0000256" key="3">
    <source>
        <dbReference type="ARBA" id="ARBA00023052"/>
    </source>
</evidence>
<dbReference type="PANTHER" id="PTHR11516:SF60">
    <property type="entry name" value="PYRUVATE DEHYDROGENASE E1 COMPONENT SUBUNIT ALPHA"/>
    <property type="match status" value="1"/>
</dbReference>
<comment type="cofactor">
    <cofactor evidence="1">
        <name>thiamine diphosphate</name>
        <dbReference type="ChEBI" id="CHEBI:58937"/>
    </cofactor>
</comment>
<dbReference type="Gene3D" id="3.40.50.970">
    <property type="match status" value="1"/>
</dbReference>
<dbReference type="InterPro" id="IPR029061">
    <property type="entry name" value="THDP-binding"/>
</dbReference>
<comment type="function">
    <text evidence="4">The pyruvate dehydrogenase complex catalyzes the overall conversion of pyruvate to acetyl-CoA and CO(2). It contains multiple copies of three enzymatic components: pyruvate dehydrogenase (E1), dihydrolipoamide acetyltransferase (E2) and lipoamide dehydrogenase (E3).</text>
</comment>
<comment type="catalytic activity">
    <reaction evidence="5">
        <text>N(6)-[(R)-lipoyl]-L-lysyl-[protein] + pyruvate + H(+) = N(6)-[(R)-S(8)-acetyldihydrolipoyl]-L-lysyl-[protein] + CO2</text>
        <dbReference type="Rhea" id="RHEA:19189"/>
        <dbReference type="Rhea" id="RHEA-COMP:10474"/>
        <dbReference type="Rhea" id="RHEA-COMP:10478"/>
        <dbReference type="ChEBI" id="CHEBI:15361"/>
        <dbReference type="ChEBI" id="CHEBI:15378"/>
        <dbReference type="ChEBI" id="CHEBI:16526"/>
        <dbReference type="ChEBI" id="CHEBI:83099"/>
        <dbReference type="ChEBI" id="CHEBI:83111"/>
        <dbReference type="EC" id="1.2.4.1"/>
    </reaction>
</comment>
<organism evidence="7 8">
    <name type="scientific">Stella humosa</name>
    <dbReference type="NCBI Taxonomy" id="94"/>
    <lineage>
        <taxon>Bacteria</taxon>
        <taxon>Pseudomonadati</taxon>
        <taxon>Pseudomonadota</taxon>
        <taxon>Alphaproteobacteria</taxon>
        <taxon>Rhodospirillales</taxon>
        <taxon>Stellaceae</taxon>
        <taxon>Stella</taxon>
    </lineage>
</organism>
<dbReference type="CDD" id="cd02000">
    <property type="entry name" value="TPP_E1_PDC_ADC_BCADC"/>
    <property type="match status" value="1"/>
</dbReference>
<evidence type="ECO:0000256" key="1">
    <source>
        <dbReference type="ARBA" id="ARBA00001964"/>
    </source>
</evidence>
<comment type="caution">
    <text evidence="7">The sequence shown here is derived from an EMBL/GenBank/DDBJ whole genome shotgun (WGS) entry which is preliminary data.</text>
</comment>
<keyword evidence="8" id="KW-1185">Reference proteome</keyword>
<dbReference type="GO" id="GO:0004739">
    <property type="term" value="F:pyruvate dehydrogenase (acetyl-transferring) activity"/>
    <property type="evidence" value="ECO:0007669"/>
    <property type="project" value="UniProtKB-EC"/>
</dbReference>
<name>A0A3N1MQU7_9PROT</name>
<evidence type="ECO:0000313" key="8">
    <source>
        <dbReference type="Proteomes" id="UP000278222"/>
    </source>
</evidence>
<accession>A0A3N1MQU7</accession>
<dbReference type="PANTHER" id="PTHR11516">
    <property type="entry name" value="PYRUVATE DEHYDROGENASE E1 COMPONENT, ALPHA SUBUNIT BACTERIAL AND ORGANELLAR"/>
    <property type="match status" value="1"/>
</dbReference>
<dbReference type="Proteomes" id="UP000278222">
    <property type="component" value="Unassembled WGS sequence"/>
</dbReference>
<dbReference type="RefSeq" id="WP_245978108.1">
    <property type="nucleotide sequence ID" value="NZ_AP019700.1"/>
</dbReference>
<proteinExistence type="predicted"/>
<evidence type="ECO:0000259" key="6">
    <source>
        <dbReference type="Pfam" id="PF00676"/>
    </source>
</evidence>
<evidence type="ECO:0000313" key="7">
    <source>
        <dbReference type="EMBL" id="ROQ03326.1"/>
    </source>
</evidence>